<comment type="caution">
    <text evidence="2">The sequence shown here is derived from an EMBL/GenBank/DDBJ whole genome shotgun (WGS) entry which is preliminary data.</text>
</comment>
<dbReference type="InterPro" id="IPR041078">
    <property type="entry name" value="Plavaka"/>
</dbReference>
<dbReference type="AlphaFoldDB" id="A0AAD2Q3N0"/>
<gene>
    <name evidence="2" type="ORF">MYCIT1_LOCUS18245</name>
</gene>
<evidence type="ECO:0000256" key="1">
    <source>
        <dbReference type="SAM" id="MobiDB-lite"/>
    </source>
</evidence>
<feature type="region of interest" description="Disordered" evidence="1">
    <location>
        <begin position="809"/>
        <end position="828"/>
    </location>
</feature>
<name>A0AAD2Q3N0_9AGAR</name>
<organism evidence="2 3">
    <name type="scientific">Mycena citricolor</name>
    <dbReference type="NCBI Taxonomy" id="2018698"/>
    <lineage>
        <taxon>Eukaryota</taxon>
        <taxon>Fungi</taxon>
        <taxon>Dikarya</taxon>
        <taxon>Basidiomycota</taxon>
        <taxon>Agaricomycotina</taxon>
        <taxon>Agaricomycetes</taxon>
        <taxon>Agaricomycetidae</taxon>
        <taxon>Agaricales</taxon>
        <taxon>Marasmiineae</taxon>
        <taxon>Mycenaceae</taxon>
        <taxon>Mycena</taxon>
    </lineage>
</organism>
<evidence type="ECO:0008006" key="4">
    <source>
        <dbReference type="Google" id="ProtNLM"/>
    </source>
</evidence>
<sequence length="886" mass="99718">MLGGKSLRCRFCNFAVRTTRGLASHIAQRPACKQKLQETISRQAATTEDDEYFTADSSGSISPAATANPIAEDNPDDPMLGNEAPPPRDGAHSAAAVEDANNDHYFEDYEGPAGSIVEDCNVAKSAFDTLRQQQVQEGKMAWAPFESRADWELAQWLVTSGVSQKSLDTFLKLEKISNEGKTSYNNARTLYQKIDSLPTGPEWICEMLEIVGDLNDVRGERMKESVEFWRRDPLECIRELFGNPAFEAEMHYIPQRVYQDSEGKEREGLLPDGATIAPVILASDKTQLSRFSGDKQAWPVYLTIGNLPKTLRRKVSAHATVLIGYIPVSKMHCFSKDMRSQAGHQFFHQCMRTLLAPLVEAGTDGVKMRAADGAMRLVFPILAAYVADHPEQCLVSCCKENRCPQCLVEADKRGDPVATVLRDVTETIKLMQRQADGRAPKQFETQGLRLVDPFWKDLPHCDIFQCFTPDLLHQLHKGVFKDHIVAWATSSLDESMTQKEKELEIDIRFRVMPSHPSLRHFKTGISLVSQWTGNEYKQMEKVFLGALNGTVEPQVIHVVRSVLDFIYYAHFESHTTSSLAKLESSWRRFHDNKIVFVRNGTRAHFNIPKIHSMKHYVDQILSKGTADGFNTELSERLHIDYAKMGYNASNKNAYIRQMTRWLTRREAIQHFSAYLRWAVPDHAADNDFSAANSDDDDDLTGPENNNKDSGNAGVSHVSGARQPLPAYTIAKRAPVTNVSVVTLETVYRARDFLWYLQEFLLKHDLLPLDNFTDISATFSVYKRVVINIPPVPQVSSNFTKDPIRAAPAHVADAHKSAESAQQRQEGSSDLAALHPARVRVIFALPIEYALYSTPLAYVEWFTPLTRMDKELGMYKVSPSTRANTKL</sequence>
<evidence type="ECO:0000313" key="2">
    <source>
        <dbReference type="EMBL" id="CAK5272543.1"/>
    </source>
</evidence>
<dbReference type="EMBL" id="CAVNYO010000182">
    <property type="protein sequence ID" value="CAK5272543.1"/>
    <property type="molecule type" value="Genomic_DNA"/>
</dbReference>
<reference evidence="2" key="1">
    <citation type="submission" date="2023-11" db="EMBL/GenBank/DDBJ databases">
        <authorList>
            <person name="De Vega J J."/>
            <person name="De Vega J J."/>
        </authorList>
    </citation>
    <scope>NUCLEOTIDE SEQUENCE</scope>
</reference>
<keyword evidence="3" id="KW-1185">Reference proteome</keyword>
<dbReference type="Proteomes" id="UP001295794">
    <property type="component" value="Unassembled WGS sequence"/>
</dbReference>
<evidence type="ECO:0000313" key="3">
    <source>
        <dbReference type="Proteomes" id="UP001295794"/>
    </source>
</evidence>
<feature type="compositionally biased region" description="Polar residues" evidence="1">
    <location>
        <begin position="55"/>
        <end position="65"/>
    </location>
</feature>
<accession>A0AAD2Q3N0</accession>
<feature type="compositionally biased region" description="Polar residues" evidence="1">
    <location>
        <begin position="818"/>
        <end position="827"/>
    </location>
</feature>
<dbReference type="Pfam" id="PF18759">
    <property type="entry name" value="Plavaka"/>
    <property type="match status" value="1"/>
</dbReference>
<proteinExistence type="predicted"/>
<protein>
    <recommendedName>
        <fullName evidence="4">Transposase domain-containing protein</fullName>
    </recommendedName>
</protein>
<feature type="region of interest" description="Disordered" evidence="1">
    <location>
        <begin position="45"/>
        <end position="94"/>
    </location>
</feature>
<feature type="region of interest" description="Disordered" evidence="1">
    <location>
        <begin position="688"/>
        <end position="718"/>
    </location>
</feature>